<dbReference type="SUPFAM" id="SSF51735">
    <property type="entry name" value="NAD(P)-binding Rossmann-fold domains"/>
    <property type="match status" value="1"/>
</dbReference>
<dbReference type="PANTHER" id="PTHR42879:SF6">
    <property type="entry name" value="NADPH-DEPENDENT REDUCTASE BACG"/>
    <property type="match status" value="1"/>
</dbReference>
<name>A0ABX7GRV7_9GAMM</name>
<keyword evidence="4" id="KW-1185">Reference proteome</keyword>
<accession>A0ABX7GRV7</accession>
<dbReference type="InterPro" id="IPR002347">
    <property type="entry name" value="SDR_fam"/>
</dbReference>
<evidence type="ECO:0000256" key="1">
    <source>
        <dbReference type="ARBA" id="ARBA00006484"/>
    </source>
</evidence>
<evidence type="ECO:0000313" key="4">
    <source>
        <dbReference type="Proteomes" id="UP000663181"/>
    </source>
</evidence>
<dbReference type="InterPro" id="IPR057326">
    <property type="entry name" value="KR_dom"/>
</dbReference>
<proteinExistence type="inferred from homology"/>
<dbReference type="InterPro" id="IPR036291">
    <property type="entry name" value="NAD(P)-bd_dom_sf"/>
</dbReference>
<organism evidence="3 4">
    <name type="scientific">Dyella caseinilytica</name>
    <dbReference type="NCBI Taxonomy" id="1849581"/>
    <lineage>
        <taxon>Bacteria</taxon>
        <taxon>Pseudomonadati</taxon>
        <taxon>Pseudomonadota</taxon>
        <taxon>Gammaproteobacteria</taxon>
        <taxon>Lysobacterales</taxon>
        <taxon>Rhodanobacteraceae</taxon>
        <taxon>Dyella</taxon>
    </lineage>
</organism>
<dbReference type="CDD" id="cd05344">
    <property type="entry name" value="BKR_like_SDR_like"/>
    <property type="match status" value="1"/>
</dbReference>
<comment type="similarity">
    <text evidence="1">Belongs to the short-chain dehydrogenases/reductases (SDR) family.</text>
</comment>
<evidence type="ECO:0000313" key="3">
    <source>
        <dbReference type="EMBL" id="QRN53167.1"/>
    </source>
</evidence>
<feature type="domain" description="Ketoreductase" evidence="2">
    <location>
        <begin position="8"/>
        <end position="194"/>
    </location>
</feature>
<protein>
    <submittedName>
        <fullName evidence="3">SDR family oxidoreductase</fullName>
    </submittedName>
</protein>
<dbReference type="Pfam" id="PF13561">
    <property type="entry name" value="adh_short_C2"/>
    <property type="match status" value="1"/>
</dbReference>
<reference evidence="3 4" key="1">
    <citation type="submission" date="2020-10" db="EMBL/GenBank/DDBJ databases">
        <title>Phylogeny of dyella-like bacteria.</title>
        <authorList>
            <person name="Fu J."/>
        </authorList>
    </citation>
    <scope>NUCLEOTIDE SEQUENCE [LARGE SCALE GENOMIC DNA]</scope>
    <source>
        <strain evidence="3 4">DHOB09</strain>
    </source>
</reference>
<dbReference type="Proteomes" id="UP000663181">
    <property type="component" value="Chromosome"/>
</dbReference>
<dbReference type="PRINTS" id="PR00080">
    <property type="entry name" value="SDRFAMILY"/>
</dbReference>
<gene>
    <name evidence="3" type="ORF">ISN74_17280</name>
</gene>
<dbReference type="EMBL" id="CP064030">
    <property type="protein sequence ID" value="QRN53167.1"/>
    <property type="molecule type" value="Genomic_DNA"/>
</dbReference>
<dbReference type="Gene3D" id="3.40.50.720">
    <property type="entry name" value="NAD(P)-binding Rossmann-like Domain"/>
    <property type="match status" value="1"/>
</dbReference>
<sequence>MTFQIKDRVAVVTGGSSGIGFETVRLLLSQGARVAFCGRDETRLARAVAMLRQLFPDADLLAHACDVLDKESVQHFADAVRQQFGSVDMLINNAGQGRVANLEDTADEEWLIETRLKLFGVLHPLKAFQPLLEKSDIASMTCVNSLIALQPEPHMIATSAARAALLNLTHSLAHELVEKGIRVNSILLGMVESGQWRRRYELRSERDLDWKAWTARIAERRGIPMKRLGRPQEPAQALVFLASPLSSYTTGSCIDVSGGFSRQI</sequence>
<dbReference type="InterPro" id="IPR050259">
    <property type="entry name" value="SDR"/>
</dbReference>
<dbReference type="PANTHER" id="PTHR42879">
    <property type="entry name" value="3-OXOACYL-(ACYL-CARRIER-PROTEIN) REDUCTASE"/>
    <property type="match status" value="1"/>
</dbReference>
<dbReference type="PRINTS" id="PR00081">
    <property type="entry name" value="GDHRDH"/>
</dbReference>
<evidence type="ECO:0000259" key="2">
    <source>
        <dbReference type="SMART" id="SM00822"/>
    </source>
</evidence>
<dbReference type="NCBIfam" id="NF005468">
    <property type="entry name" value="PRK07062.1"/>
    <property type="match status" value="1"/>
</dbReference>
<dbReference type="RefSeq" id="WP_188800398.1">
    <property type="nucleotide sequence ID" value="NZ_BMIZ01000002.1"/>
</dbReference>
<dbReference type="SMART" id="SM00822">
    <property type="entry name" value="PKS_KR"/>
    <property type="match status" value="1"/>
</dbReference>